<evidence type="ECO:0000313" key="1">
    <source>
        <dbReference type="EMBL" id="SPH22715.1"/>
    </source>
</evidence>
<keyword evidence="2" id="KW-1185">Reference proteome</keyword>
<accession>A0A2R8BHV8</accession>
<dbReference type="EMBL" id="OMOR01000001">
    <property type="protein sequence ID" value="SPH22715.1"/>
    <property type="molecule type" value="Genomic_DNA"/>
</dbReference>
<dbReference type="AlphaFoldDB" id="A0A2R8BHV8"/>
<name>A0A2R8BHV8_9RHOB</name>
<gene>
    <name evidence="1" type="ORF">ASD8599_03460</name>
</gene>
<dbReference type="Proteomes" id="UP000244880">
    <property type="component" value="Unassembled WGS sequence"/>
</dbReference>
<evidence type="ECO:0000313" key="2">
    <source>
        <dbReference type="Proteomes" id="UP000244880"/>
    </source>
</evidence>
<sequence length="108" mass="12159">MAQAFAAIDELVRLSALDPAWDWRKTAIVSRNWKNLDAVRSYAEAKDLQVDMANEDLPTIRRLRETQAFVSGLRAKKTALLGLTDILTVLNGWLNGRVIHAAYNAVFF</sequence>
<proteinExistence type="predicted"/>
<protein>
    <submittedName>
        <fullName evidence="1">Uncharacterized protein</fullName>
    </submittedName>
</protein>
<reference evidence="1 2" key="1">
    <citation type="submission" date="2018-03" db="EMBL/GenBank/DDBJ databases">
        <authorList>
            <person name="Keele B.F."/>
        </authorList>
    </citation>
    <scope>NUCLEOTIDE SEQUENCE [LARGE SCALE GENOMIC DNA]</scope>
    <source>
        <strain evidence="1 2">CECT 8599</strain>
    </source>
</reference>
<organism evidence="1 2">
    <name type="scientific">Ascidiaceihabitans donghaensis</name>
    <dbReference type="NCBI Taxonomy" id="1510460"/>
    <lineage>
        <taxon>Bacteria</taxon>
        <taxon>Pseudomonadati</taxon>
        <taxon>Pseudomonadota</taxon>
        <taxon>Alphaproteobacteria</taxon>
        <taxon>Rhodobacterales</taxon>
        <taxon>Paracoccaceae</taxon>
        <taxon>Ascidiaceihabitans</taxon>
    </lineage>
</organism>